<reference evidence="12" key="1">
    <citation type="submission" date="2021-01" db="UniProtKB">
        <authorList>
            <consortium name="EnsemblMetazoa"/>
        </authorList>
    </citation>
    <scope>IDENTIFICATION</scope>
</reference>
<keyword evidence="6 10" id="KW-0472">Membrane</keyword>
<proteinExistence type="predicted"/>
<evidence type="ECO:0000259" key="11">
    <source>
        <dbReference type="PROSITE" id="PS50262"/>
    </source>
</evidence>
<feature type="transmembrane region" description="Helical" evidence="10">
    <location>
        <begin position="72"/>
        <end position="91"/>
    </location>
</feature>
<evidence type="ECO:0000313" key="13">
    <source>
        <dbReference type="Proteomes" id="UP000594262"/>
    </source>
</evidence>
<dbReference type="RefSeq" id="XP_066930937.1">
    <property type="nucleotide sequence ID" value="XM_067074836.1"/>
</dbReference>
<feature type="transmembrane region" description="Helical" evidence="10">
    <location>
        <begin position="187"/>
        <end position="215"/>
    </location>
</feature>
<dbReference type="OrthoDB" id="6038154at2759"/>
<keyword evidence="9" id="KW-0807">Transducer</keyword>
<dbReference type="GO" id="GO:0004930">
    <property type="term" value="F:G protein-coupled receptor activity"/>
    <property type="evidence" value="ECO:0007669"/>
    <property type="project" value="UniProtKB-KW"/>
</dbReference>
<feature type="transmembrane region" description="Helical" evidence="10">
    <location>
        <begin position="111"/>
        <end position="130"/>
    </location>
</feature>
<dbReference type="CDD" id="cd00637">
    <property type="entry name" value="7tm_classA_rhodopsin-like"/>
    <property type="match status" value="1"/>
</dbReference>
<dbReference type="InterPro" id="IPR000276">
    <property type="entry name" value="GPCR_Rhodpsn"/>
</dbReference>
<evidence type="ECO:0000256" key="10">
    <source>
        <dbReference type="SAM" id="Phobius"/>
    </source>
</evidence>
<dbReference type="Gene3D" id="1.20.1070.10">
    <property type="entry name" value="Rhodopsin 7-helix transmembrane proteins"/>
    <property type="match status" value="1"/>
</dbReference>
<feature type="transmembrane region" description="Helical" evidence="10">
    <location>
        <begin position="242"/>
        <end position="267"/>
    </location>
</feature>
<comment type="subcellular location">
    <subcellularLocation>
        <location evidence="1">Cell membrane</location>
        <topology evidence="1">Multi-pass membrane protein</topology>
    </subcellularLocation>
</comment>
<evidence type="ECO:0000313" key="12">
    <source>
        <dbReference type="EnsemblMetazoa" id="CLYHEMP011303.1"/>
    </source>
</evidence>
<dbReference type="GeneID" id="136818496"/>
<feature type="transmembrane region" description="Helical" evidence="10">
    <location>
        <begin position="279"/>
        <end position="302"/>
    </location>
</feature>
<protein>
    <recommendedName>
        <fullName evidence="11">G-protein coupled receptors family 1 profile domain-containing protein</fullName>
    </recommendedName>
</protein>
<dbReference type="SUPFAM" id="SSF81321">
    <property type="entry name" value="Family A G protein-coupled receptor-like"/>
    <property type="match status" value="1"/>
</dbReference>
<dbReference type="PROSITE" id="PS50262">
    <property type="entry name" value="G_PROTEIN_RECEP_F1_2"/>
    <property type="match status" value="1"/>
</dbReference>
<evidence type="ECO:0000256" key="6">
    <source>
        <dbReference type="ARBA" id="ARBA00023136"/>
    </source>
</evidence>
<accession>A0A7M5VE00</accession>
<name>A0A7M5VE00_9CNID</name>
<dbReference type="AlphaFoldDB" id="A0A7M5VE00"/>
<evidence type="ECO:0000256" key="4">
    <source>
        <dbReference type="ARBA" id="ARBA00022989"/>
    </source>
</evidence>
<dbReference type="PANTHER" id="PTHR24246">
    <property type="entry name" value="OLFACTORY RECEPTOR AND ADENOSINE RECEPTOR"/>
    <property type="match status" value="1"/>
</dbReference>
<feature type="domain" description="G-protein coupled receptors family 1 profile" evidence="11">
    <location>
        <begin position="51"/>
        <end position="301"/>
    </location>
</feature>
<evidence type="ECO:0000256" key="1">
    <source>
        <dbReference type="ARBA" id="ARBA00004651"/>
    </source>
</evidence>
<dbReference type="GO" id="GO:0005886">
    <property type="term" value="C:plasma membrane"/>
    <property type="evidence" value="ECO:0007669"/>
    <property type="project" value="UniProtKB-SubCell"/>
</dbReference>
<keyword evidence="7" id="KW-0675">Receptor</keyword>
<keyword evidence="4 10" id="KW-1133">Transmembrane helix</keyword>
<dbReference type="EnsemblMetazoa" id="CLYHEMT011303.1">
    <property type="protein sequence ID" value="CLYHEMP011303.1"/>
    <property type="gene ID" value="CLYHEMG011303"/>
</dbReference>
<keyword evidence="13" id="KW-1185">Reference proteome</keyword>
<organism evidence="12 13">
    <name type="scientific">Clytia hemisphaerica</name>
    <dbReference type="NCBI Taxonomy" id="252671"/>
    <lineage>
        <taxon>Eukaryota</taxon>
        <taxon>Metazoa</taxon>
        <taxon>Cnidaria</taxon>
        <taxon>Hydrozoa</taxon>
        <taxon>Hydroidolina</taxon>
        <taxon>Leptothecata</taxon>
        <taxon>Obeliida</taxon>
        <taxon>Clytiidae</taxon>
        <taxon>Clytia</taxon>
    </lineage>
</organism>
<evidence type="ECO:0000256" key="2">
    <source>
        <dbReference type="ARBA" id="ARBA00022475"/>
    </source>
</evidence>
<keyword evidence="3 10" id="KW-0812">Transmembrane</keyword>
<keyword evidence="2" id="KW-1003">Cell membrane</keyword>
<feature type="transmembrane region" description="Helical" evidence="10">
    <location>
        <begin position="151"/>
        <end position="175"/>
    </location>
</feature>
<evidence type="ECO:0000256" key="3">
    <source>
        <dbReference type="ARBA" id="ARBA00022692"/>
    </source>
</evidence>
<feature type="transmembrane region" description="Helical" evidence="10">
    <location>
        <begin position="38"/>
        <end position="60"/>
    </location>
</feature>
<dbReference type="InterPro" id="IPR017452">
    <property type="entry name" value="GPCR_Rhodpsn_7TM"/>
</dbReference>
<keyword evidence="5" id="KW-0297">G-protein coupled receptor</keyword>
<evidence type="ECO:0000256" key="5">
    <source>
        <dbReference type="ARBA" id="ARBA00023040"/>
    </source>
</evidence>
<evidence type="ECO:0000256" key="9">
    <source>
        <dbReference type="ARBA" id="ARBA00023224"/>
    </source>
</evidence>
<dbReference type="Proteomes" id="UP000594262">
    <property type="component" value="Unplaced"/>
</dbReference>
<keyword evidence="8" id="KW-0325">Glycoprotein</keyword>
<dbReference type="PANTHER" id="PTHR24246:SF27">
    <property type="entry name" value="ADENOSINE RECEPTOR, ISOFORM A"/>
    <property type="match status" value="1"/>
</dbReference>
<sequence>MNLKMNFNSSKIFENNDFVCDYLLSLSHISTLNGKLDLTAYVVMFVFATAANVILIHSMIKTKETRTNTAKLFLVMAITDLTICIILPFVHEFNIHFDTGKYTCTTYGVEQFFICFLGCSSTIFTFFITLDRFLFIRKSQWHQQMNDTYPIVMIMLVFTYIVSTGTGIAIFMLIYRHLHEQISKPSVVFFSALLVLYVFVLIAELTINISLIVYIRKQAKQLRNITNCQTSNNRHKKATKTVLMISFIQIITTLPPVHAFINVIIVFAREEHDKHMSRIYYMTTWLNIPIILSSLMNAIVFVHRNDKLKTFYKQKISKHKAALISWTGGLSEPDSVPTDNSTALNEL</sequence>
<evidence type="ECO:0000256" key="7">
    <source>
        <dbReference type="ARBA" id="ARBA00023170"/>
    </source>
</evidence>
<dbReference type="Pfam" id="PF00001">
    <property type="entry name" value="7tm_1"/>
    <property type="match status" value="1"/>
</dbReference>
<evidence type="ECO:0000256" key="8">
    <source>
        <dbReference type="ARBA" id="ARBA00023180"/>
    </source>
</evidence>